<accession>A0A4Y2A6R4</accession>
<gene>
    <name evidence="1" type="ORF">AVEN_243846_1</name>
</gene>
<dbReference type="AlphaFoldDB" id="A0A4Y2A6R4"/>
<evidence type="ECO:0000313" key="1">
    <source>
        <dbReference type="EMBL" id="GBL75065.1"/>
    </source>
</evidence>
<dbReference type="Proteomes" id="UP000499080">
    <property type="component" value="Unassembled WGS sequence"/>
</dbReference>
<reference evidence="1 2" key="1">
    <citation type="journal article" date="2019" name="Sci. Rep.">
        <title>Orb-weaving spider Araneus ventricosus genome elucidates the spidroin gene catalogue.</title>
        <authorList>
            <person name="Kono N."/>
            <person name="Nakamura H."/>
            <person name="Ohtoshi R."/>
            <person name="Moran D.A.P."/>
            <person name="Shinohara A."/>
            <person name="Yoshida Y."/>
            <person name="Fujiwara M."/>
            <person name="Mori M."/>
            <person name="Tomita M."/>
            <person name="Arakawa K."/>
        </authorList>
    </citation>
    <scope>NUCLEOTIDE SEQUENCE [LARGE SCALE GENOMIC DNA]</scope>
</reference>
<keyword evidence="2" id="KW-1185">Reference proteome</keyword>
<proteinExistence type="predicted"/>
<protein>
    <submittedName>
        <fullName evidence="1">Uncharacterized protein</fullName>
    </submittedName>
</protein>
<evidence type="ECO:0000313" key="2">
    <source>
        <dbReference type="Proteomes" id="UP000499080"/>
    </source>
</evidence>
<sequence length="88" mass="10038">MRTKKKAPNRVNMKAACGVYQCDISDIVVRSRLWSWRAPCSKRNSTEKLSCMRTWYTLNLTFWGKRPLASGERKLGERSANCGGVLVI</sequence>
<comment type="caution">
    <text evidence="1">The sequence shown here is derived from an EMBL/GenBank/DDBJ whole genome shotgun (WGS) entry which is preliminary data.</text>
</comment>
<dbReference type="EMBL" id="BGPR01000006">
    <property type="protein sequence ID" value="GBL75065.1"/>
    <property type="molecule type" value="Genomic_DNA"/>
</dbReference>
<name>A0A4Y2A6R4_ARAVE</name>
<organism evidence="1 2">
    <name type="scientific">Araneus ventricosus</name>
    <name type="common">Orbweaver spider</name>
    <name type="synonym">Epeira ventricosa</name>
    <dbReference type="NCBI Taxonomy" id="182803"/>
    <lineage>
        <taxon>Eukaryota</taxon>
        <taxon>Metazoa</taxon>
        <taxon>Ecdysozoa</taxon>
        <taxon>Arthropoda</taxon>
        <taxon>Chelicerata</taxon>
        <taxon>Arachnida</taxon>
        <taxon>Araneae</taxon>
        <taxon>Araneomorphae</taxon>
        <taxon>Entelegynae</taxon>
        <taxon>Araneoidea</taxon>
        <taxon>Araneidae</taxon>
        <taxon>Araneus</taxon>
    </lineage>
</organism>